<feature type="domain" description="LcnD-like C-terminal" evidence="6">
    <location>
        <begin position="111"/>
        <end position="197"/>
    </location>
</feature>
<dbReference type="Pfam" id="PF25940">
    <property type="entry name" value="LcnD_C"/>
    <property type="match status" value="1"/>
</dbReference>
<name>A0A2M9WMH3_9LACO</name>
<evidence type="ECO:0000256" key="3">
    <source>
        <dbReference type="ARBA" id="ARBA00022989"/>
    </source>
</evidence>
<organism evidence="7 8">
    <name type="scientific">Lactobacillus crispatus</name>
    <dbReference type="NCBI Taxonomy" id="47770"/>
    <lineage>
        <taxon>Bacteria</taxon>
        <taxon>Bacillati</taxon>
        <taxon>Bacillota</taxon>
        <taxon>Bacilli</taxon>
        <taxon>Lactobacillales</taxon>
        <taxon>Lactobacillaceae</taxon>
        <taxon>Lactobacillus</taxon>
    </lineage>
</organism>
<evidence type="ECO:0000256" key="2">
    <source>
        <dbReference type="ARBA" id="ARBA00022692"/>
    </source>
</evidence>
<dbReference type="AlphaFoldDB" id="A0A2M9WMH3"/>
<evidence type="ECO:0000256" key="1">
    <source>
        <dbReference type="ARBA" id="ARBA00004370"/>
    </source>
</evidence>
<comment type="subcellular location">
    <subcellularLocation>
        <location evidence="1">Membrane</location>
    </subcellularLocation>
</comment>
<dbReference type="EMBL" id="MKXG01000136">
    <property type="protein sequence ID" value="PJZ16618.1"/>
    <property type="molecule type" value="Genomic_DNA"/>
</dbReference>
<comment type="caution">
    <text evidence="7">The sequence shown here is derived from an EMBL/GenBank/DDBJ whole genome shotgun (WGS) entry which is preliminary data.</text>
</comment>
<keyword evidence="4 5" id="KW-0472">Membrane</keyword>
<evidence type="ECO:0000256" key="4">
    <source>
        <dbReference type="ARBA" id="ARBA00023136"/>
    </source>
</evidence>
<evidence type="ECO:0000259" key="6">
    <source>
        <dbReference type="Pfam" id="PF25940"/>
    </source>
</evidence>
<dbReference type="Gene3D" id="2.40.30.170">
    <property type="match status" value="1"/>
</dbReference>
<evidence type="ECO:0000313" key="7">
    <source>
        <dbReference type="EMBL" id="PJZ16618.1"/>
    </source>
</evidence>
<evidence type="ECO:0000313" key="8">
    <source>
        <dbReference type="Proteomes" id="UP000231914"/>
    </source>
</evidence>
<protein>
    <submittedName>
        <fullName evidence="7">ABC transporter permease</fullName>
    </submittedName>
</protein>
<gene>
    <name evidence="7" type="ORF">BHU41_09090</name>
</gene>
<accession>A0A2M9WMH3</accession>
<evidence type="ECO:0000256" key="5">
    <source>
        <dbReference type="SAM" id="Phobius"/>
    </source>
</evidence>
<proteinExistence type="predicted"/>
<dbReference type="InterPro" id="IPR058795">
    <property type="entry name" value="LcnD_C"/>
</dbReference>
<keyword evidence="2 5" id="KW-0812">Transmembrane</keyword>
<keyword evidence="3 5" id="KW-1133">Transmembrane helix</keyword>
<dbReference type="RefSeq" id="WP_100732886.1">
    <property type="nucleotide sequence ID" value="NZ_CBCRTX010000008.1"/>
</dbReference>
<reference evidence="7 8" key="1">
    <citation type="submission" date="2016-10" db="EMBL/GenBank/DDBJ databases">
        <title>WGS of isloates from the oral cavity of healthy individuals.</title>
        <authorList>
            <person name="Sharma S."/>
            <person name="Pal V.K."/>
            <person name="Patil P.B."/>
            <person name="Korpole S."/>
            <person name="Grover V."/>
        </authorList>
    </citation>
    <scope>NUCLEOTIDE SEQUENCE [LARGE SCALE GENOMIC DNA]</scope>
    <source>
        <strain evidence="7 8">DISK12</strain>
    </source>
</reference>
<sequence>MTDQYLESSKFYSYKFHNFSTMIILPAFILVILLFIVSFFAVHENVINSIGVVEPDHIVSLKNNGYKEGQKISKGTIITLADNKKRLIKNNIIVHLDDEDSIAMPDIKDKGSLKIVTYIPDDEVATLAERQKVRFQVKNKQGVLTILNGKVISLGTYPVQQKGMNAFKVDILIKTTKSEREFLRYGMQGKVTIITGKTNYFNYIKSKVLNSK</sequence>
<dbReference type="Proteomes" id="UP000231914">
    <property type="component" value="Unassembled WGS sequence"/>
</dbReference>
<feature type="transmembrane region" description="Helical" evidence="5">
    <location>
        <begin position="21"/>
        <end position="42"/>
    </location>
</feature>